<feature type="region of interest" description="Disordered" evidence="1">
    <location>
        <begin position="1"/>
        <end position="97"/>
    </location>
</feature>
<feature type="compositionally biased region" description="Low complexity" evidence="1">
    <location>
        <begin position="48"/>
        <end position="77"/>
    </location>
</feature>
<accession>A0A238YLV3</accession>
<evidence type="ECO:0000313" key="3">
    <source>
        <dbReference type="Proteomes" id="UP000198403"/>
    </source>
</evidence>
<reference evidence="2 3" key="1">
    <citation type="submission" date="2017-06" db="EMBL/GenBank/DDBJ databases">
        <authorList>
            <person name="Kim H.J."/>
            <person name="Triplett B.A."/>
        </authorList>
    </citation>
    <scope>NUCLEOTIDE SEQUENCE [LARGE SCALE GENOMIC DNA]</scope>
    <source>
        <strain evidence="2 3">DSM 44272</strain>
    </source>
</reference>
<sequence length="134" mass="13840">MQERQSASDHPRSDDVKGRERHDGDDERGVGDRGDFGDQGIDQTAAHANPQNQGAAATAAGGSSPDTTPPGSDTPGGLRRPARGRSTGILGGRSTGAGHILYSGGFGRTARPKVDALTPARHAYQATTAVTRPR</sequence>
<name>A0A238YLV3_9ACTN</name>
<protein>
    <submittedName>
        <fullName evidence="2">Uncharacterized protein</fullName>
    </submittedName>
</protein>
<dbReference type="Proteomes" id="UP000198403">
    <property type="component" value="Unassembled WGS sequence"/>
</dbReference>
<feature type="compositionally biased region" description="Basic and acidic residues" evidence="1">
    <location>
        <begin position="1"/>
        <end position="36"/>
    </location>
</feature>
<dbReference type="AlphaFoldDB" id="A0A238YLV3"/>
<dbReference type="EMBL" id="FZNO01000021">
    <property type="protein sequence ID" value="SNR72125.1"/>
    <property type="molecule type" value="Genomic_DNA"/>
</dbReference>
<evidence type="ECO:0000256" key="1">
    <source>
        <dbReference type="SAM" id="MobiDB-lite"/>
    </source>
</evidence>
<proteinExistence type="predicted"/>
<organism evidence="2 3">
    <name type="scientific">Blastococcus mobilis</name>
    <dbReference type="NCBI Taxonomy" id="1938746"/>
    <lineage>
        <taxon>Bacteria</taxon>
        <taxon>Bacillati</taxon>
        <taxon>Actinomycetota</taxon>
        <taxon>Actinomycetes</taxon>
        <taxon>Geodermatophilales</taxon>
        <taxon>Geodermatophilaceae</taxon>
        <taxon>Blastococcus</taxon>
    </lineage>
</organism>
<keyword evidence="3" id="KW-1185">Reference proteome</keyword>
<gene>
    <name evidence="2" type="ORF">SAMN06272737_12128</name>
</gene>
<evidence type="ECO:0000313" key="2">
    <source>
        <dbReference type="EMBL" id="SNR72125.1"/>
    </source>
</evidence>